<dbReference type="InterPro" id="IPR008333">
    <property type="entry name" value="Cbr1-like_FAD-bd_dom"/>
</dbReference>
<dbReference type="PANTHER" id="PTHR47354">
    <property type="entry name" value="NADH OXIDOREDUCTASE HCR"/>
    <property type="match status" value="1"/>
</dbReference>
<gene>
    <name evidence="3" type="ORF">NB231_08903</name>
</gene>
<evidence type="ECO:0000259" key="2">
    <source>
        <dbReference type="PROSITE" id="PS51384"/>
    </source>
</evidence>
<dbReference type="eggNOG" id="COG0543">
    <property type="taxonomic scope" value="Bacteria"/>
</dbReference>
<feature type="domain" description="2Fe-2S ferredoxin-type" evidence="1">
    <location>
        <begin position="1"/>
        <end position="92"/>
    </location>
</feature>
<dbReference type="CDD" id="cd06189">
    <property type="entry name" value="flavin_oxioreductase"/>
    <property type="match status" value="1"/>
</dbReference>
<protein>
    <submittedName>
        <fullName evidence="3">CDP-6-deoxy-delta-3,4-glucoseen reductase</fullName>
        <ecNumber evidence="3">1.17.1.-</ecNumber>
    </submittedName>
</protein>
<dbReference type="STRING" id="314278.NB231_08903"/>
<dbReference type="SUPFAM" id="SSF52343">
    <property type="entry name" value="Ferredoxin reductase-like, C-terminal NADP-linked domain"/>
    <property type="match status" value="1"/>
</dbReference>
<reference evidence="3 4" key="1">
    <citation type="submission" date="2006-02" db="EMBL/GenBank/DDBJ databases">
        <authorList>
            <person name="Waterbury J."/>
            <person name="Ferriera S."/>
            <person name="Johnson J."/>
            <person name="Kravitz S."/>
            <person name="Halpern A."/>
            <person name="Remington K."/>
            <person name="Beeson K."/>
            <person name="Tran B."/>
            <person name="Rogers Y.-H."/>
            <person name="Friedman R."/>
            <person name="Venter J.C."/>
        </authorList>
    </citation>
    <scope>NUCLEOTIDE SEQUENCE [LARGE SCALE GENOMIC DNA]</scope>
    <source>
        <strain evidence="3 4">Nb-231</strain>
    </source>
</reference>
<dbReference type="Proteomes" id="UP000003374">
    <property type="component" value="Unassembled WGS sequence"/>
</dbReference>
<dbReference type="Pfam" id="PF00970">
    <property type="entry name" value="FAD_binding_6"/>
    <property type="match status" value="1"/>
</dbReference>
<keyword evidence="4" id="KW-1185">Reference proteome</keyword>
<dbReference type="PROSITE" id="PS51384">
    <property type="entry name" value="FAD_FR"/>
    <property type="match status" value="1"/>
</dbReference>
<dbReference type="Pfam" id="PF00175">
    <property type="entry name" value="NAD_binding_1"/>
    <property type="match status" value="1"/>
</dbReference>
<dbReference type="PROSITE" id="PS51085">
    <property type="entry name" value="2FE2S_FER_2"/>
    <property type="match status" value="1"/>
</dbReference>
<dbReference type="Gene3D" id="3.40.50.80">
    <property type="entry name" value="Nucleotide-binding domain of ferredoxin-NADP reductase (FNR) module"/>
    <property type="match status" value="1"/>
</dbReference>
<dbReference type="PROSITE" id="PS00197">
    <property type="entry name" value="2FE2S_FER_1"/>
    <property type="match status" value="1"/>
</dbReference>
<feature type="domain" description="FAD-binding FR-type" evidence="2">
    <location>
        <begin position="99"/>
        <end position="199"/>
    </location>
</feature>
<dbReference type="InterPro" id="IPR050415">
    <property type="entry name" value="MRET"/>
</dbReference>
<dbReference type="InterPro" id="IPR036010">
    <property type="entry name" value="2Fe-2S_ferredoxin-like_sf"/>
</dbReference>
<dbReference type="CDD" id="cd00207">
    <property type="entry name" value="fer2"/>
    <property type="match status" value="1"/>
</dbReference>
<dbReference type="GO" id="GO:0051537">
    <property type="term" value="F:2 iron, 2 sulfur cluster binding"/>
    <property type="evidence" value="ECO:0007669"/>
    <property type="project" value="InterPro"/>
</dbReference>
<dbReference type="EC" id="1.17.1.-" evidence="3"/>
<evidence type="ECO:0000313" key="3">
    <source>
        <dbReference type="EMBL" id="EAR22557.1"/>
    </source>
</evidence>
<accession>A4BMV8</accession>
<dbReference type="Gene3D" id="2.40.30.10">
    <property type="entry name" value="Translation factors"/>
    <property type="match status" value="1"/>
</dbReference>
<evidence type="ECO:0000259" key="1">
    <source>
        <dbReference type="PROSITE" id="PS51085"/>
    </source>
</evidence>
<dbReference type="OrthoDB" id="9806195at2"/>
<proteinExistence type="predicted"/>
<dbReference type="Gene3D" id="3.10.20.30">
    <property type="match status" value="1"/>
</dbReference>
<dbReference type="eggNOG" id="COG0633">
    <property type="taxonomic scope" value="Bacteria"/>
</dbReference>
<comment type="caution">
    <text evidence="3">The sequence shown here is derived from an EMBL/GenBank/DDBJ whole genome shotgun (WGS) entry which is preliminary data.</text>
</comment>
<dbReference type="PANTHER" id="PTHR47354:SF5">
    <property type="entry name" value="PROTEIN RFBI"/>
    <property type="match status" value="1"/>
</dbReference>
<dbReference type="Pfam" id="PF00111">
    <property type="entry name" value="Fer2"/>
    <property type="match status" value="1"/>
</dbReference>
<dbReference type="GO" id="GO:0016491">
    <property type="term" value="F:oxidoreductase activity"/>
    <property type="evidence" value="ECO:0007669"/>
    <property type="project" value="UniProtKB-KW"/>
</dbReference>
<dbReference type="SUPFAM" id="SSF63380">
    <property type="entry name" value="Riboflavin synthase domain-like"/>
    <property type="match status" value="1"/>
</dbReference>
<keyword evidence="3" id="KW-0560">Oxidoreductase</keyword>
<dbReference type="SUPFAM" id="SSF54292">
    <property type="entry name" value="2Fe-2S ferredoxin-like"/>
    <property type="match status" value="1"/>
</dbReference>
<dbReference type="EMBL" id="AAOF01000002">
    <property type="protein sequence ID" value="EAR22557.1"/>
    <property type="molecule type" value="Genomic_DNA"/>
</dbReference>
<dbReference type="InterPro" id="IPR012675">
    <property type="entry name" value="Beta-grasp_dom_sf"/>
</dbReference>
<dbReference type="InterPro" id="IPR001041">
    <property type="entry name" value="2Fe-2S_ferredoxin-type"/>
</dbReference>
<dbReference type="InterPro" id="IPR039261">
    <property type="entry name" value="FNR_nucleotide-bd"/>
</dbReference>
<dbReference type="InterPro" id="IPR006058">
    <property type="entry name" value="2Fe2S_fd_BS"/>
</dbReference>
<dbReference type="InterPro" id="IPR001433">
    <property type="entry name" value="OxRdtase_FAD/NAD-bd"/>
</dbReference>
<dbReference type="AlphaFoldDB" id="A4BMV8"/>
<dbReference type="RefSeq" id="WP_005001611.1">
    <property type="nucleotide sequence ID" value="NZ_CH672427.1"/>
</dbReference>
<dbReference type="PRINTS" id="PR00410">
    <property type="entry name" value="PHEHYDRXLASE"/>
</dbReference>
<sequence length="345" mass="38974">MSYCVRIDNTELEFTVNAEESILDAALREGLAFPFNCRSGTCGTCAAKVIEGEVAYPEGRTSALPAAEALGKALLCQAQPLTDLVIEFPRRPPEPFIEPRQLPCRVARIEDLCHDVRRLYLRTPGVERLELFAGQYIDILLQGGRRRSFSLANPPHDNELLELHIRRIPEGEFTSYVFDEIEPETLLRFEGPLGNFYLRENSPNPILMMGGSTGFAPLKGMLEHAFHAGIERPIHLYWGARTRGDLYLDELPQRWAQEHENFQYTPVLSEPEADVDWPGKTGWVHSALLDDYPDLDDFDVYMSGPPAMIEAALDEFIAHGLDPEHLYYDSFEYAADSQPDDNTEA</sequence>
<dbReference type="HOGENOM" id="CLU_003827_7_0_6"/>
<organism evidence="3 4">
    <name type="scientific">Nitrococcus mobilis Nb-231</name>
    <dbReference type="NCBI Taxonomy" id="314278"/>
    <lineage>
        <taxon>Bacteria</taxon>
        <taxon>Pseudomonadati</taxon>
        <taxon>Pseudomonadota</taxon>
        <taxon>Gammaproteobacteria</taxon>
        <taxon>Chromatiales</taxon>
        <taxon>Ectothiorhodospiraceae</taxon>
        <taxon>Nitrococcus</taxon>
    </lineage>
</organism>
<dbReference type="InterPro" id="IPR017927">
    <property type="entry name" value="FAD-bd_FR_type"/>
</dbReference>
<name>A4BMV8_9GAMM</name>
<dbReference type="InterPro" id="IPR017938">
    <property type="entry name" value="Riboflavin_synthase-like_b-brl"/>
</dbReference>
<evidence type="ECO:0000313" key="4">
    <source>
        <dbReference type="Proteomes" id="UP000003374"/>
    </source>
</evidence>